<feature type="region of interest" description="Disordered" evidence="1">
    <location>
        <begin position="153"/>
        <end position="176"/>
    </location>
</feature>
<organism evidence="2 3">
    <name type="scientific">Plectosphaerella cucumerina</name>
    <dbReference type="NCBI Taxonomy" id="40658"/>
    <lineage>
        <taxon>Eukaryota</taxon>
        <taxon>Fungi</taxon>
        <taxon>Dikarya</taxon>
        <taxon>Ascomycota</taxon>
        <taxon>Pezizomycotina</taxon>
        <taxon>Sordariomycetes</taxon>
        <taxon>Hypocreomycetidae</taxon>
        <taxon>Glomerellales</taxon>
        <taxon>Plectosphaerellaceae</taxon>
        <taxon>Plectosphaerella</taxon>
    </lineage>
</organism>
<evidence type="ECO:0000313" key="3">
    <source>
        <dbReference type="Proteomes" id="UP000813385"/>
    </source>
</evidence>
<gene>
    <name evidence="2" type="ORF">B0T11DRAFT_298857</name>
</gene>
<sequence length="233" mass="25946">MNAFDIVRARAPKWNHLTGLFHLKGLGDIGLQSPFVSPGFCFKLGFMGIRLPPWLLPCNPIFLSTFDFLSAKFDHPFNLGRIWHFEAVGCPKMSREILYLENTIEGTERSTRTAPSATPIDEETDRPAEKRSNGGYDGRAMLQKALELLGKLRRRSKRGAEAGPRTTRSHRAPTPVQTLWASQADTSISNPAQSVTEILHYTIDTSRINDEIAPGAIRALADDEVRTAEDQSN</sequence>
<proteinExistence type="predicted"/>
<comment type="caution">
    <text evidence="2">The sequence shown here is derived from an EMBL/GenBank/DDBJ whole genome shotgun (WGS) entry which is preliminary data.</text>
</comment>
<evidence type="ECO:0000256" key="1">
    <source>
        <dbReference type="SAM" id="MobiDB-lite"/>
    </source>
</evidence>
<evidence type="ECO:0000313" key="2">
    <source>
        <dbReference type="EMBL" id="KAH7363620.1"/>
    </source>
</evidence>
<dbReference type="EMBL" id="JAGPXD010000003">
    <property type="protein sequence ID" value="KAH7363620.1"/>
    <property type="molecule type" value="Genomic_DNA"/>
</dbReference>
<keyword evidence="3" id="KW-1185">Reference proteome</keyword>
<feature type="region of interest" description="Disordered" evidence="1">
    <location>
        <begin position="108"/>
        <end position="137"/>
    </location>
</feature>
<dbReference type="Proteomes" id="UP000813385">
    <property type="component" value="Unassembled WGS sequence"/>
</dbReference>
<name>A0A8K0THA1_9PEZI</name>
<protein>
    <submittedName>
        <fullName evidence="2">Uncharacterized protein</fullName>
    </submittedName>
</protein>
<dbReference type="AlphaFoldDB" id="A0A8K0THA1"/>
<accession>A0A8K0THA1</accession>
<reference evidence="2" key="1">
    <citation type="journal article" date="2021" name="Nat. Commun.">
        <title>Genetic determinants of endophytism in the Arabidopsis root mycobiome.</title>
        <authorList>
            <person name="Mesny F."/>
            <person name="Miyauchi S."/>
            <person name="Thiergart T."/>
            <person name="Pickel B."/>
            <person name="Atanasova L."/>
            <person name="Karlsson M."/>
            <person name="Huettel B."/>
            <person name="Barry K.W."/>
            <person name="Haridas S."/>
            <person name="Chen C."/>
            <person name="Bauer D."/>
            <person name="Andreopoulos W."/>
            <person name="Pangilinan J."/>
            <person name="LaButti K."/>
            <person name="Riley R."/>
            <person name="Lipzen A."/>
            <person name="Clum A."/>
            <person name="Drula E."/>
            <person name="Henrissat B."/>
            <person name="Kohler A."/>
            <person name="Grigoriev I.V."/>
            <person name="Martin F.M."/>
            <person name="Hacquard S."/>
        </authorList>
    </citation>
    <scope>NUCLEOTIDE SEQUENCE</scope>
    <source>
        <strain evidence="2">MPI-CAGE-AT-0016</strain>
    </source>
</reference>